<dbReference type="EMBL" id="QQAH01000014">
    <property type="protein sequence ID" value="RDD80840.1"/>
    <property type="molecule type" value="Genomic_DNA"/>
</dbReference>
<dbReference type="Gene3D" id="3.40.50.200">
    <property type="entry name" value="Peptidase S8/S53 domain"/>
    <property type="match status" value="2"/>
</dbReference>
<proteinExistence type="predicted"/>
<feature type="domain" description="Peptidase S8/S53" evidence="5">
    <location>
        <begin position="262"/>
        <end position="665"/>
    </location>
</feature>
<accession>A0A369UMM2</accession>
<evidence type="ECO:0000256" key="1">
    <source>
        <dbReference type="ARBA" id="ARBA00022670"/>
    </source>
</evidence>
<organism evidence="6 7">
    <name type="scientific">Dyella tabacisoli</name>
    <dbReference type="NCBI Taxonomy" id="2282381"/>
    <lineage>
        <taxon>Bacteria</taxon>
        <taxon>Pseudomonadati</taxon>
        <taxon>Pseudomonadota</taxon>
        <taxon>Gammaproteobacteria</taxon>
        <taxon>Lysobacterales</taxon>
        <taxon>Rhodanobacteraceae</taxon>
        <taxon>Dyella</taxon>
    </lineage>
</organism>
<evidence type="ECO:0000313" key="6">
    <source>
        <dbReference type="EMBL" id="RDD80840.1"/>
    </source>
</evidence>
<dbReference type="AlphaFoldDB" id="A0A369UMM2"/>
<reference evidence="6 7" key="1">
    <citation type="submission" date="2018-07" db="EMBL/GenBank/DDBJ databases">
        <title>Dyella tabacisoli L4-6T, whole genome shotgun sequence.</title>
        <authorList>
            <person name="Zhou X.-K."/>
            <person name="Li W.-J."/>
            <person name="Duan Y.-Q."/>
        </authorList>
    </citation>
    <scope>NUCLEOTIDE SEQUENCE [LARGE SCALE GENOMIC DNA]</scope>
    <source>
        <strain evidence="6 7">L4-6</strain>
    </source>
</reference>
<dbReference type="InterPro" id="IPR036852">
    <property type="entry name" value="Peptidase_S8/S53_dom_sf"/>
</dbReference>
<evidence type="ECO:0000259" key="5">
    <source>
        <dbReference type="Pfam" id="PF00082"/>
    </source>
</evidence>
<dbReference type="OrthoDB" id="9813435at2"/>
<dbReference type="InterPro" id="IPR034075">
    <property type="entry name" value="Glr3161-like_dom"/>
</dbReference>
<evidence type="ECO:0000256" key="2">
    <source>
        <dbReference type="ARBA" id="ARBA00022801"/>
    </source>
</evidence>
<keyword evidence="7" id="KW-1185">Reference proteome</keyword>
<dbReference type="InterPro" id="IPR000209">
    <property type="entry name" value="Peptidase_S8/S53_dom"/>
</dbReference>
<evidence type="ECO:0000256" key="3">
    <source>
        <dbReference type="ARBA" id="ARBA00022825"/>
    </source>
</evidence>
<sequence>MPKLNRVALAFSLSTLLGTATATDLSAALAPGQLSGNGVSSAISAKDRASGSNAKLDNALLNLKQRATAAPSAPASSSSTHATRRLQAAESYVTVDVIAKGDAKALQAQLEKLGFQTTAVFHNDIGGRLPVSQIDNAAALSGVLRISVPEKHTRAGNVRSQGDSAQHSKLLRDTYTIRPATRAEPKPPHVDGTGITIGVISDSFNCADQQNQQNVDNPNWVVLDTQADDVASDDLPAAVNVVNEASDCRSGTDEGRAMAQIVHDVAPGARIAFYSPDTMADFAQGIQTLALPTNKTDANGRHGAGAQIVVDDLGFFAEPLYQEGIIGEAIDEVAKAHGTAYFSAAGNAANHNKAAYDNNGPAFAAAAVTRAKLAKMAPLNLGERLINFDASGKSTLDHLPVTIGSGSADTPNTATFAVFWDQPMTGANARSSLDLCLGNSLGNPLGNNLCSGPTVVGQPAQAILQITNKGAAIQGSLRLGLAAGVAPGRVHILILGGDASINRYGTDTGSIYGHPLSPNAAAIGAADYFKTPFCNAKLATATLEPYSSVGGLPFLFNADGSAIAKPTTPQKPEFVAPDGVSTNFFGMASLDAGAANAAVADCRSYPDYLNDQFYGTSAAAPHAAAAAALLWQAAPTATATDLYSALKSSALDMESPGFDYKSGSGFLRADQALATLQAQLKKAKAKKP</sequence>
<dbReference type="GO" id="GO:0004252">
    <property type="term" value="F:serine-type endopeptidase activity"/>
    <property type="evidence" value="ECO:0007669"/>
    <property type="project" value="InterPro"/>
</dbReference>
<dbReference type="CDD" id="cd05562">
    <property type="entry name" value="Peptidases_S53_like"/>
    <property type="match status" value="1"/>
</dbReference>
<dbReference type="GO" id="GO:0006508">
    <property type="term" value="P:proteolysis"/>
    <property type="evidence" value="ECO:0007669"/>
    <property type="project" value="UniProtKB-KW"/>
</dbReference>
<dbReference type="Proteomes" id="UP000253782">
    <property type="component" value="Unassembled WGS sequence"/>
</dbReference>
<feature type="chain" id="PRO_5017026430" evidence="4">
    <location>
        <begin position="23"/>
        <end position="688"/>
    </location>
</feature>
<dbReference type="Pfam" id="PF00082">
    <property type="entry name" value="Peptidase_S8"/>
    <property type="match status" value="1"/>
</dbReference>
<keyword evidence="4" id="KW-0732">Signal</keyword>
<feature type="signal peptide" evidence="4">
    <location>
        <begin position="1"/>
        <end position="22"/>
    </location>
</feature>
<keyword evidence="1 6" id="KW-0645">Protease</keyword>
<keyword evidence="2" id="KW-0378">Hydrolase</keyword>
<dbReference type="RefSeq" id="WP_114846413.1">
    <property type="nucleotide sequence ID" value="NZ_JBHSPE010000002.1"/>
</dbReference>
<evidence type="ECO:0000256" key="4">
    <source>
        <dbReference type="SAM" id="SignalP"/>
    </source>
</evidence>
<dbReference type="InterPro" id="IPR023828">
    <property type="entry name" value="Peptidase_S8_Ser-AS"/>
</dbReference>
<dbReference type="SUPFAM" id="SSF52743">
    <property type="entry name" value="Subtilisin-like"/>
    <property type="match status" value="1"/>
</dbReference>
<name>A0A369UMM2_9GAMM</name>
<protein>
    <submittedName>
        <fullName evidence="6">Serine protease</fullName>
    </submittedName>
</protein>
<gene>
    <name evidence="6" type="ORF">DVJ77_15415</name>
</gene>
<comment type="caution">
    <text evidence="6">The sequence shown here is derived from an EMBL/GenBank/DDBJ whole genome shotgun (WGS) entry which is preliminary data.</text>
</comment>
<dbReference type="PROSITE" id="PS00138">
    <property type="entry name" value="SUBTILASE_SER"/>
    <property type="match status" value="1"/>
</dbReference>
<keyword evidence="3" id="KW-0720">Serine protease</keyword>
<evidence type="ECO:0000313" key="7">
    <source>
        <dbReference type="Proteomes" id="UP000253782"/>
    </source>
</evidence>